<feature type="chain" id="PRO_5024861816" evidence="2">
    <location>
        <begin position="30"/>
        <end position="339"/>
    </location>
</feature>
<feature type="compositionally biased region" description="Low complexity" evidence="1">
    <location>
        <begin position="151"/>
        <end position="182"/>
    </location>
</feature>
<evidence type="ECO:0000313" key="4">
    <source>
        <dbReference type="Proteomes" id="UP000326565"/>
    </source>
</evidence>
<dbReference type="OrthoDB" id="4344543at2759"/>
<name>A0A5N5WQ91_9EURO</name>
<protein>
    <submittedName>
        <fullName evidence="3">Uncharacterized protein</fullName>
    </submittedName>
</protein>
<evidence type="ECO:0000256" key="2">
    <source>
        <dbReference type="SAM" id="SignalP"/>
    </source>
</evidence>
<sequence>MRSGFHKPGAIPFLALLLVSLLSLVPSLAKEWDFYNLRFGYIGYHRNDVRQPYRARDGSVDARSRIRAAGSQCKSWALNGYCLADLDRVPRPRRIAPDTPPRSSFEAATVLDNDPIAYVAEQSSTFTQGVRAFKSFFIKQSGDSQFPNPLSAGTTSSMASTPTSPTSNLSHSSVTRVSSSDVFPSRSYSGNHTTPATEHDQQSFQYFLPHLREIWQQVYRTVNVYYESSTALYAFRKSGRASSSFQPTPGETTKLSELVDKHAEEQTAPKMLLSNGSNAAVPTPPPTTPQPLAMPTHTPDSAVAAEGQSKGVGQGPNSESTRGSCMAIIIGLVVGVIWF</sequence>
<dbReference type="EMBL" id="ML732302">
    <property type="protein sequence ID" value="KAB8070459.1"/>
    <property type="molecule type" value="Genomic_DNA"/>
</dbReference>
<dbReference type="AlphaFoldDB" id="A0A5N5WQ91"/>
<organism evidence="3 4">
    <name type="scientific">Aspergillus leporis</name>
    <dbReference type="NCBI Taxonomy" id="41062"/>
    <lineage>
        <taxon>Eukaryota</taxon>
        <taxon>Fungi</taxon>
        <taxon>Dikarya</taxon>
        <taxon>Ascomycota</taxon>
        <taxon>Pezizomycotina</taxon>
        <taxon>Eurotiomycetes</taxon>
        <taxon>Eurotiomycetidae</taxon>
        <taxon>Eurotiales</taxon>
        <taxon>Aspergillaceae</taxon>
        <taxon>Aspergillus</taxon>
        <taxon>Aspergillus subgen. Circumdati</taxon>
    </lineage>
</organism>
<reference evidence="3 4" key="1">
    <citation type="submission" date="2019-04" db="EMBL/GenBank/DDBJ databases">
        <title>Friends and foes A comparative genomics study of 23 Aspergillus species from section Flavi.</title>
        <authorList>
            <consortium name="DOE Joint Genome Institute"/>
            <person name="Kjaerbolling I."/>
            <person name="Vesth T."/>
            <person name="Frisvad J.C."/>
            <person name="Nybo J.L."/>
            <person name="Theobald S."/>
            <person name="Kildgaard S."/>
            <person name="Isbrandt T."/>
            <person name="Kuo A."/>
            <person name="Sato A."/>
            <person name="Lyhne E.K."/>
            <person name="Kogle M.E."/>
            <person name="Wiebenga A."/>
            <person name="Kun R.S."/>
            <person name="Lubbers R.J."/>
            <person name="Makela M.R."/>
            <person name="Barry K."/>
            <person name="Chovatia M."/>
            <person name="Clum A."/>
            <person name="Daum C."/>
            <person name="Haridas S."/>
            <person name="He G."/>
            <person name="LaButti K."/>
            <person name="Lipzen A."/>
            <person name="Mondo S."/>
            <person name="Riley R."/>
            <person name="Salamov A."/>
            <person name="Simmons B.A."/>
            <person name="Magnuson J.K."/>
            <person name="Henrissat B."/>
            <person name="Mortensen U.H."/>
            <person name="Larsen T.O."/>
            <person name="Devries R.P."/>
            <person name="Grigoriev I.V."/>
            <person name="Machida M."/>
            <person name="Baker S.E."/>
            <person name="Andersen M.R."/>
        </authorList>
    </citation>
    <scope>NUCLEOTIDE SEQUENCE [LARGE SCALE GENOMIC DNA]</scope>
    <source>
        <strain evidence="3 4">CBS 151.66</strain>
    </source>
</reference>
<accession>A0A5N5WQ91</accession>
<feature type="compositionally biased region" description="Polar residues" evidence="1">
    <location>
        <begin position="186"/>
        <end position="196"/>
    </location>
</feature>
<keyword evidence="4" id="KW-1185">Reference proteome</keyword>
<dbReference type="Proteomes" id="UP000326565">
    <property type="component" value="Unassembled WGS sequence"/>
</dbReference>
<feature type="region of interest" description="Disordered" evidence="1">
    <location>
        <begin position="147"/>
        <end position="198"/>
    </location>
</feature>
<evidence type="ECO:0000313" key="3">
    <source>
        <dbReference type="EMBL" id="KAB8070459.1"/>
    </source>
</evidence>
<keyword evidence="2" id="KW-0732">Signal</keyword>
<gene>
    <name evidence="3" type="ORF">BDV29DRAFT_180922</name>
</gene>
<feature type="signal peptide" evidence="2">
    <location>
        <begin position="1"/>
        <end position="29"/>
    </location>
</feature>
<feature type="region of interest" description="Disordered" evidence="1">
    <location>
        <begin position="273"/>
        <end position="320"/>
    </location>
</feature>
<evidence type="ECO:0000256" key="1">
    <source>
        <dbReference type="SAM" id="MobiDB-lite"/>
    </source>
</evidence>
<proteinExistence type="predicted"/>